<proteinExistence type="predicted"/>
<dbReference type="eggNOG" id="ENOG502RRTS">
    <property type="taxonomic scope" value="Eukaryota"/>
</dbReference>
<evidence type="ECO:0000259" key="6">
    <source>
        <dbReference type="PROSITE" id="PS51999"/>
    </source>
</evidence>
<evidence type="ECO:0000313" key="8">
    <source>
        <dbReference type="EnsemblPlants" id="KQK94778"/>
    </source>
</evidence>
<feature type="region of interest" description="Disordered" evidence="5">
    <location>
        <begin position="1"/>
        <end position="24"/>
    </location>
</feature>
<dbReference type="EnsemblPlants" id="KQK94778">
    <property type="protein sequence ID" value="KQK94778"/>
    <property type="gene ID" value="SETIT_027784mg"/>
</dbReference>
<evidence type="ECO:0000256" key="3">
    <source>
        <dbReference type="ARBA" id="ARBA00022833"/>
    </source>
</evidence>
<dbReference type="Proteomes" id="UP000004995">
    <property type="component" value="Unassembled WGS sequence"/>
</dbReference>
<evidence type="ECO:0000313" key="9">
    <source>
        <dbReference type="Proteomes" id="UP000004995"/>
    </source>
</evidence>
<evidence type="ECO:0000256" key="2">
    <source>
        <dbReference type="ARBA" id="ARBA00022771"/>
    </source>
</evidence>
<dbReference type="FunCoup" id="K3ZMG9">
    <property type="interactions" value="1"/>
</dbReference>
<evidence type="ECO:0000313" key="7">
    <source>
        <dbReference type="EMBL" id="RCV38389.1"/>
    </source>
</evidence>
<reference evidence="7" key="2">
    <citation type="submission" date="2015-07" db="EMBL/GenBank/DDBJ databases">
        <authorList>
            <person name="Noorani M."/>
        </authorList>
    </citation>
    <scope>NUCLEOTIDE SEQUENCE</scope>
    <source>
        <strain evidence="7">Yugu1</strain>
    </source>
</reference>
<protein>
    <recommendedName>
        <fullName evidence="6">GRF-type domain-containing protein</fullName>
    </recommendedName>
</protein>
<dbReference type="InterPro" id="IPR010666">
    <property type="entry name" value="Znf_GRF"/>
</dbReference>
<gene>
    <name evidence="7" type="ORF">SETIT_8G138100v2</name>
</gene>
<dbReference type="EMBL" id="CM003535">
    <property type="protein sequence ID" value="RCV38389.1"/>
    <property type="molecule type" value="Genomic_DNA"/>
</dbReference>
<sequence length="93" mass="10862">MATTVGSSSSQTSMDLERPRNSSPISYRVPPFAYTPAINCYCGWKAPRWISWSDENLGRRYHSCYRYREGGCRFWVWLDPKPTDHQIEILVDL</sequence>
<feature type="compositionally biased region" description="Polar residues" evidence="5">
    <location>
        <begin position="1"/>
        <end position="14"/>
    </location>
</feature>
<dbReference type="OrthoDB" id="691490at2759"/>
<dbReference type="Gramene" id="KQK94778">
    <property type="protein sequence ID" value="KQK94778"/>
    <property type="gene ID" value="SETIT_027784mg"/>
</dbReference>
<evidence type="ECO:0000256" key="5">
    <source>
        <dbReference type="SAM" id="MobiDB-lite"/>
    </source>
</evidence>
<keyword evidence="9" id="KW-1185">Reference proteome</keyword>
<reference evidence="7 9" key="1">
    <citation type="journal article" date="2012" name="Nat. Biotechnol.">
        <title>Reference genome sequence of the model plant Setaria.</title>
        <authorList>
            <person name="Bennetzen J.L."/>
            <person name="Schmutz J."/>
            <person name="Wang H."/>
            <person name="Percifield R."/>
            <person name="Hawkins J."/>
            <person name="Pontaroli A.C."/>
            <person name="Estep M."/>
            <person name="Feng L."/>
            <person name="Vaughn J.N."/>
            <person name="Grimwood J."/>
            <person name="Jenkins J."/>
            <person name="Barry K."/>
            <person name="Lindquist E."/>
            <person name="Hellsten U."/>
            <person name="Deshpande S."/>
            <person name="Wang X."/>
            <person name="Wu X."/>
            <person name="Mitros T."/>
            <person name="Triplett J."/>
            <person name="Yang X."/>
            <person name="Ye C.Y."/>
            <person name="Mauro-Herrera M."/>
            <person name="Wang L."/>
            <person name="Li P."/>
            <person name="Sharma M."/>
            <person name="Sharma R."/>
            <person name="Ronald P.C."/>
            <person name="Panaud O."/>
            <person name="Kellogg E.A."/>
            <person name="Brutnell T.P."/>
            <person name="Doust A.N."/>
            <person name="Tuskan G.A."/>
            <person name="Rokhsar D."/>
            <person name="Devos K.M."/>
        </authorList>
    </citation>
    <scope>NUCLEOTIDE SEQUENCE [LARGE SCALE GENOMIC DNA]</scope>
    <source>
        <strain evidence="9">cv. Yugu1</strain>
        <strain evidence="7">Yugu1</strain>
    </source>
</reference>
<keyword evidence="2 4" id="KW-0863">Zinc-finger</keyword>
<feature type="domain" description="GRF-type" evidence="6">
    <location>
        <begin position="40"/>
        <end position="81"/>
    </location>
</feature>
<dbReference type="HOGENOM" id="CLU_2403753_0_0_1"/>
<reference evidence="8" key="3">
    <citation type="submission" date="2018-08" db="UniProtKB">
        <authorList>
            <consortium name="EnsemblPlants"/>
        </authorList>
    </citation>
    <scope>IDENTIFICATION</scope>
    <source>
        <strain evidence="8">Yugu1</strain>
    </source>
</reference>
<dbReference type="GO" id="GO:0008270">
    <property type="term" value="F:zinc ion binding"/>
    <property type="evidence" value="ECO:0007669"/>
    <property type="project" value="UniProtKB-KW"/>
</dbReference>
<organism evidence="7">
    <name type="scientific">Setaria italica</name>
    <name type="common">Foxtail millet</name>
    <name type="synonym">Panicum italicum</name>
    <dbReference type="NCBI Taxonomy" id="4555"/>
    <lineage>
        <taxon>Eukaryota</taxon>
        <taxon>Viridiplantae</taxon>
        <taxon>Streptophyta</taxon>
        <taxon>Embryophyta</taxon>
        <taxon>Tracheophyta</taxon>
        <taxon>Spermatophyta</taxon>
        <taxon>Magnoliopsida</taxon>
        <taxon>Liliopsida</taxon>
        <taxon>Poales</taxon>
        <taxon>Poaceae</taxon>
        <taxon>PACMAD clade</taxon>
        <taxon>Panicoideae</taxon>
        <taxon>Panicodae</taxon>
        <taxon>Paniceae</taxon>
        <taxon>Cenchrinae</taxon>
        <taxon>Setaria</taxon>
    </lineage>
</organism>
<dbReference type="PANTHER" id="PTHR33248">
    <property type="entry name" value="ZINC ION-BINDING PROTEIN"/>
    <property type="match status" value="1"/>
</dbReference>
<dbReference type="EMBL" id="AGNK02004994">
    <property type="status" value="NOT_ANNOTATED_CDS"/>
    <property type="molecule type" value="Genomic_DNA"/>
</dbReference>
<evidence type="ECO:0000256" key="1">
    <source>
        <dbReference type="ARBA" id="ARBA00022723"/>
    </source>
</evidence>
<evidence type="ECO:0000256" key="4">
    <source>
        <dbReference type="PROSITE-ProRule" id="PRU01343"/>
    </source>
</evidence>
<dbReference type="OMA" id="WKAPRWI"/>
<dbReference type="AlphaFoldDB" id="K3ZMG9"/>
<name>K3ZMG9_SETIT</name>
<keyword evidence="3" id="KW-0862">Zinc</keyword>
<dbReference type="PROSITE" id="PS51999">
    <property type="entry name" value="ZF_GRF"/>
    <property type="match status" value="1"/>
</dbReference>
<keyword evidence="1" id="KW-0479">Metal-binding</keyword>
<accession>K3ZMG9</accession>